<evidence type="ECO:0000313" key="8">
    <source>
        <dbReference type="Proteomes" id="UP000192599"/>
    </source>
</evidence>
<dbReference type="GO" id="GO:0005829">
    <property type="term" value="C:cytosol"/>
    <property type="evidence" value="ECO:0007669"/>
    <property type="project" value="TreeGrafter"/>
</dbReference>
<evidence type="ECO:0000256" key="1">
    <source>
        <dbReference type="ARBA" id="ARBA00022603"/>
    </source>
</evidence>
<dbReference type="Gene3D" id="2.40.50.1070">
    <property type="match status" value="1"/>
</dbReference>
<keyword evidence="4" id="KW-0819">tRNA processing</keyword>
<dbReference type="SUPFAM" id="SSF53335">
    <property type="entry name" value="S-adenosyl-L-methionine-dependent methyltransferases"/>
    <property type="match status" value="1"/>
</dbReference>
<comment type="similarity">
    <text evidence="5">Belongs to the class I-like SAM-binding methyltransferase superfamily. RNA M5U methyltransferase family.</text>
</comment>
<feature type="binding site" evidence="5">
    <location>
        <position position="247"/>
    </location>
    <ligand>
        <name>S-adenosyl-L-methionine</name>
        <dbReference type="ChEBI" id="CHEBI:59789"/>
    </ligand>
</feature>
<dbReference type="Gene3D" id="3.40.50.150">
    <property type="entry name" value="Vaccinia Virus protein VP39"/>
    <property type="match status" value="1"/>
</dbReference>
<feature type="binding site" evidence="5">
    <location>
        <position position="226"/>
    </location>
    <ligand>
        <name>S-adenosyl-L-methionine</name>
        <dbReference type="ChEBI" id="CHEBI:59789"/>
    </ligand>
</feature>
<evidence type="ECO:0000256" key="2">
    <source>
        <dbReference type="ARBA" id="ARBA00022679"/>
    </source>
</evidence>
<name>A0A1V9VAF1_9BACT</name>
<dbReference type="GO" id="GO:0019843">
    <property type="term" value="F:rRNA binding"/>
    <property type="evidence" value="ECO:0007669"/>
    <property type="project" value="TreeGrafter"/>
</dbReference>
<accession>A0A1V9VAF1</accession>
<keyword evidence="2 5" id="KW-0808">Transferase</keyword>
<dbReference type="Proteomes" id="UP000192599">
    <property type="component" value="Unassembled WGS sequence"/>
</dbReference>
<dbReference type="NCBIfam" id="TIGR02143">
    <property type="entry name" value="trmA_only"/>
    <property type="match status" value="1"/>
</dbReference>
<dbReference type="CDD" id="cd02440">
    <property type="entry name" value="AdoMet_MTases"/>
    <property type="match status" value="1"/>
</dbReference>
<dbReference type="PROSITE" id="PS51687">
    <property type="entry name" value="SAM_MT_RNA_M5U"/>
    <property type="match status" value="1"/>
</dbReference>
<reference evidence="7 8" key="1">
    <citation type="submission" date="2017-04" db="EMBL/GenBank/DDBJ databases">
        <title>Accumulation and expression of multiple antibiotic resistance genes in Arcobacter cryaerophilus that thrives in sewage.</title>
        <authorList>
            <person name="Millar J.A."/>
            <person name="Raghavan R."/>
        </authorList>
    </citation>
    <scope>NUCLEOTIDE SEQUENCE [LARGE SCALE GENOMIC DNA]</scope>
    <source>
        <strain evidence="7 8">AZT-1</strain>
    </source>
</reference>
<dbReference type="FunFam" id="3.40.50.150:FF:000012">
    <property type="entry name" value="tRNA/tmRNA (uracil-C(5))-methyltransferase"/>
    <property type="match status" value="1"/>
</dbReference>
<dbReference type="Pfam" id="PF05958">
    <property type="entry name" value="tRNA_U5-meth_tr"/>
    <property type="match status" value="1"/>
</dbReference>
<dbReference type="InterPro" id="IPR010280">
    <property type="entry name" value="U5_MeTrfase_fam"/>
</dbReference>
<keyword evidence="3 5" id="KW-0949">S-adenosyl-L-methionine</keyword>
<gene>
    <name evidence="7" type="ORF">AS859_08665</name>
</gene>
<organism evidence="7 8">
    <name type="scientific">Aliarcobacter cryaerophilus</name>
    <dbReference type="NCBI Taxonomy" id="28198"/>
    <lineage>
        <taxon>Bacteria</taxon>
        <taxon>Pseudomonadati</taxon>
        <taxon>Campylobacterota</taxon>
        <taxon>Epsilonproteobacteria</taxon>
        <taxon>Campylobacterales</taxon>
        <taxon>Arcobacteraceae</taxon>
        <taxon>Aliarcobacter</taxon>
    </lineage>
</organism>
<keyword evidence="1 5" id="KW-0489">Methyltransferase</keyword>
<feature type="binding site" evidence="5">
    <location>
        <position position="307"/>
    </location>
    <ligand>
        <name>S-adenosyl-L-methionine</name>
        <dbReference type="ChEBI" id="CHEBI:59789"/>
    </ligand>
</feature>
<dbReference type="PANTHER" id="PTHR47790">
    <property type="entry name" value="TRNA/TMRNA (URACIL-C(5))-METHYLTRANSFERASE"/>
    <property type="match status" value="1"/>
</dbReference>
<evidence type="ECO:0000256" key="4">
    <source>
        <dbReference type="ARBA" id="ARBA00022694"/>
    </source>
</evidence>
<dbReference type="GO" id="GO:0032259">
    <property type="term" value="P:methylation"/>
    <property type="evidence" value="ECO:0007669"/>
    <property type="project" value="UniProtKB-KW"/>
</dbReference>
<feature type="binding site" evidence="5">
    <location>
        <position position="198"/>
    </location>
    <ligand>
        <name>S-adenosyl-L-methionine</name>
        <dbReference type="ChEBI" id="CHEBI:59789"/>
    </ligand>
</feature>
<sequence length="376" mass="44284">MNCKYFGSCASCTLYDKNYDEQLNYKIQREKNRFSNLTTCDFDIIKSTPKNFRNRAEFRVWWEKDEQKNKDILTYAMNDFNKEILKIDSCEIVNEDIKNLMPKLLIELQKSMILSFRLFAIEFLVSSTSDILVTLIYHKKLEDEWINLAREIEQKLNIKIIGRSRKQKIVLSSDFINESLNINNQEFKFAYEENGFTQPNTYVNIKMIEWVLNNIEKSNKDLCELYCGGGNFTIPLSKKFSKVLATEISKTSIKSALRNCALNNIENIDFIRMSSEEFVEALNEVRVFNRLKNIDLKSYDFDTIFMDPPRSGLDDTTRTLAKKFENIIYISCNPETLHRDLEELLKTHKIVRFALFDQFAYSEHIECGVILEKIKF</sequence>
<dbReference type="AlphaFoldDB" id="A0A1V9VAF1"/>
<feature type="active site" evidence="6">
    <location>
        <position position="332"/>
    </location>
</feature>
<evidence type="ECO:0000313" key="7">
    <source>
        <dbReference type="EMBL" id="OQR40944.1"/>
    </source>
</evidence>
<evidence type="ECO:0000256" key="3">
    <source>
        <dbReference type="ARBA" id="ARBA00022691"/>
    </source>
</evidence>
<dbReference type="InterPro" id="IPR029063">
    <property type="entry name" value="SAM-dependent_MTases_sf"/>
</dbReference>
<proteinExistence type="inferred from homology"/>
<dbReference type="GO" id="GO:0000049">
    <property type="term" value="F:tRNA binding"/>
    <property type="evidence" value="ECO:0007669"/>
    <property type="project" value="TreeGrafter"/>
</dbReference>
<dbReference type="GO" id="GO:0030697">
    <property type="term" value="F:tRNA (uracil(54)-C5)-methyltransferase activity, S-adenosyl methionine-dependent"/>
    <property type="evidence" value="ECO:0007669"/>
    <property type="project" value="InterPro"/>
</dbReference>
<dbReference type="InterPro" id="IPR030390">
    <property type="entry name" value="MeTrfase_TrmA_AS"/>
</dbReference>
<dbReference type="PROSITE" id="PS01230">
    <property type="entry name" value="TRMA_1"/>
    <property type="match status" value="1"/>
</dbReference>
<dbReference type="GO" id="GO:0008033">
    <property type="term" value="P:tRNA processing"/>
    <property type="evidence" value="ECO:0007669"/>
    <property type="project" value="UniProtKB-KW"/>
</dbReference>
<dbReference type="InterPro" id="IPR011869">
    <property type="entry name" value="TrmA_MeTrfase"/>
</dbReference>
<dbReference type="EMBL" id="LNTC01000145">
    <property type="protein sequence ID" value="OQR40944.1"/>
    <property type="molecule type" value="Genomic_DNA"/>
</dbReference>
<evidence type="ECO:0000256" key="5">
    <source>
        <dbReference type="PROSITE-ProRule" id="PRU01024"/>
    </source>
</evidence>
<dbReference type="HAMAP" id="MF_01011">
    <property type="entry name" value="RNA_methyltr_TrmA"/>
    <property type="match status" value="1"/>
</dbReference>
<protein>
    <submittedName>
        <fullName evidence="7">tRNA (Uridine(54)-C5)-methyltransferase TrmA</fullName>
    </submittedName>
</protein>
<dbReference type="PANTHER" id="PTHR47790:SF2">
    <property type="entry name" value="TRNA_TMRNA (URACIL-C(5))-METHYLTRANSFERASE"/>
    <property type="match status" value="1"/>
</dbReference>
<feature type="active site" description="Nucleophile" evidence="5">
    <location>
        <position position="332"/>
    </location>
</feature>
<evidence type="ECO:0000256" key="6">
    <source>
        <dbReference type="PROSITE-ProRule" id="PRU10015"/>
    </source>
</evidence>
<comment type="caution">
    <text evidence="7">The sequence shown here is derived from an EMBL/GenBank/DDBJ whole genome shotgun (WGS) entry which is preliminary data.</text>
</comment>